<comment type="function">
    <text evidence="1 10">Transcription elongation factor implicated in the maintenance of proper chromatin structure in actively transcribed regions.</text>
</comment>
<gene>
    <name evidence="11" type="ORF">NA57DRAFT_10110</name>
</gene>
<dbReference type="Gene3D" id="2.20.25.190">
    <property type="match status" value="1"/>
</dbReference>
<keyword evidence="5 10" id="KW-0863">Zinc-finger</keyword>
<evidence type="ECO:0000313" key="12">
    <source>
        <dbReference type="Proteomes" id="UP000799772"/>
    </source>
</evidence>
<dbReference type="Pfam" id="PF05129">
    <property type="entry name" value="Zn_ribbon_Elf1"/>
    <property type="match status" value="1"/>
</dbReference>
<reference evidence="11" key="1">
    <citation type="journal article" date="2020" name="Stud. Mycol.">
        <title>101 Dothideomycetes genomes: a test case for predicting lifestyles and emergence of pathogens.</title>
        <authorList>
            <person name="Haridas S."/>
            <person name="Albert R."/>
            <person name="Binder M."/>
            <person name="Bloem J."/>
            <person name="Labutti K."/>
            <person name="Salamov A."/>
            <person name="Andreopoulos B."/>
            <person name="Baker S."/>
            <person name="Barry K."/>
            <person name="Bills G."/>
            <person name="Bluhm B."/>
            <person name="Cannon C."/>
            <person name="Castanera R."/>
            <person name="Culley D."/>
            <person name="Daum C."/>
            <person name="Ezra D."/>
            <person name="Gonzalez J."/>
            <person name="Henrissat B."/>
            <person name="Kuo A."/>
            <person name="Liang C."/>
            <person name="Lipzen A."/>
            <person name="Lutzoni F."/>
            <person name="Magnuson J."/>
            <person name="Mondo S."/>
            <person name="Nolan M."/>
            <person name="Ohm R."/>
            <person name="Pangilinan J."/>
            <person name="Park H.-J."/>
            <person name="Ramirez L."/>
            <person name="Alfaro M."/>
            <person name="Sun H."/>
            <person name="Tritt A."/>
            <person name="Yoshinaga Y."/>
            <person name="Zwiers L.-H."/>
            <person name="Turgeon B."/>
            <person name="Goodwin S."/>
            <person name="Spatafora J."/>
            <person name="Crous P."/>
            <person name="Grigoriev I."/>
        </authorList>
    </citation>
    <scope>NUCLEOTIDE SEQUENCE</scope>
    <source>
        <strain evidence="11">CBS 133067</strain>
    </source>
</reference>
<evidence type="ECO:0000256" key="4">
    <source>
        <dbReference type="ARBA" id="ARBA00022723"/>
    </source>
</evidence>
<evidence type="ECO:0000256" key="6">
    <source>
        <dbReference type="ARBA" id="ARBA00022833"/>
    </source>
</evidence>
<dbReference type="GO" id="GO:0000993">
    <property type="term" value="F:RNA polymerase II complex binding"/>
    <property type="evidence" value="ECO:0007669"/>
    <property type="project" value="TreeGrafter"/>
</dbReference>
<keyword evidence="6 10" id="KW-0862">Zinc</keyword>
<dbReference type="InterPro" id="IPR038567">
    <property type="entry name" value="T_Elf1_sf"/>
</dbReference>
<keyword evidence="4 10" id="KW-0479">Metal-binding</keyword>
<dbReference type="OrthoDB" id="445983at2759"/>
<evidence type="ECO:0000256" key="2">
    <source>
        <dbReference type="ARBA" id="ARBA00004123"/>
    </source>
</evidence>
<keyword evidence="12" id="KW-1185">Reference proteome</keyword>
<keyword evidence="7 10" id="KW-0805">Transcription regulation</keyword>
<accession>A0A9P4I4V7</accession>
<evidence type="ECO:0000256" key="10">
    <source>
        <dbReference type="RuleBase" id="RU364033"/>
    </source>
</evidence>
<dbReference type="GO" id="GO:0008023">
    <property type="term" value="C:transcription elongation factor complex"/>
    <property type="evidence" value="ECO:0007669"/>
    <property type="project" value="TreeGrafter"/>
</dbReference>
<evidence type="ECO:0000313" key="11">
    <source>
        <dbReference type="EMBL" id="KAF2095181.1"/>
    </source>
</evidence>
<dbReference type="PANTHER" id="PTHR20934">
    <property type="entry name" value="TRANSCRIPTION ELONGATION FACTOR 1 HOMOLOG"/>
    <property type="match status" value="1"/>
</dbReference>
<comment type="caution">
    <text evidence="11">The sequence shown here is derived from an EMBL/GenBank/DDBJ whole genome shotgun (WGS) entry which is preliminary data.</text>
</comment>
<dbReference type="InterPro" id="IPR007808">
    <property type="entry name" value="Elf1"/>
</dbReference>
<sequence length="60" mass="6531">LSTTFQCLFCNHESSVTVKMEKKAGVGNLSCKVCGVTFQEPINYLSAPVDVYASWIDAAE</sequence>
<evidence type="ECO:0000256" key="8">
    <source>
        <dbReference type="ARBA" id="ARBA00023163"/>
    </source>
</evidence>
<evidence type="ECO:0000256" key="1">
    <source>
        <dbReference type="ARBA" id="ARBA00003357"/>
    </source>
</evidence>
<comment type="subcellular location">
    <subcellularLocation>
        <location evidence="2 10">Nucleus</location>
    </subcellularLocation>
</comment>
<dbReference type="PANTHER" id="PTHR20934:SF0">
    <property type="entry name" value="TRANSCRIPTION ELONGATION FACTOR 1 HOMOLOG"/>
    <property type="match status" value="1"/>
</dbReference>
<proteinExistence type="inferred from homology"/>
<dbReference type="EMBL" id="ML978132">
    <property type="protein sequence ID" value="KAF2095181.1"/>
    <property type="molecule type" value="Genomic_DNA"/>
</dbReference>
<name>A0A9P4I4V7_9PEZI</name>
<dbReference type="GO" id="GO:0006368">
    <property type="term" value="P:transcription elongation by RNA polymerase II"/>
    <property type="evidence" value="ECO:0007669"/>
    <property type="project" value="TreeGrafter"/>
</dbReference>
<comment type="similarity">
    <text evidence="3 10">Belongs to the ELOF1 family.</text>
</comment>
<keyword evidence="8 10" id="KW-0804">Transcription</keyword>
<dbReference type="GO" id="GO:0008270">
    <property type="term" value="F:zinc ion binding"/>
    <property type="evidence" value="ECO:0007669"/>
    <property type="project" value="UniProtKB-KW"/>
</dbReference>
<dbReference type="AlphaFoldDB" id="A0A9P4I4V7"/>
<keyword evidence="9 10" id="KW-0539">Nucleus</keyword>
<evidence type="ECO:0000256" key="7">
    <source>
        <dbReference type="ARBA" id="ARBA00023015"/>
    </source>
</evidence>
<evidence type="ECO:0000256" key="5">
    <source>
        <dbReference type="ARBA" id="ARBA00022771"/>
    </source>
</evidence>
<feature type="non-terminal residue" evidence="11">
    <location>
        <position position="60"/>
    </location>
</feature>
<organism evidence="11 12">
    <name type="scientific">Rhizodiscina lignyota</name>
    <dbReference type="NCBI Taxonomy" id="1504668"/>
    <lineage>
        <taxon>Eukaryota</taxon>
        <taxon>Fungi</taxon>
        <taxon>Dikarya</taxon>
        <taxon>Ascomycota</taxon>
        <taxon>Pezizomycotina</taxon>
        <taxon>Dothideomycetes</taxon>
        <taxon>Pleosporomycetidae</taxon>
        <taxon>Aulographales</taxon>
        <taxon>Rhizodiscinaceae</taxon>
        <taxon>Rhizodiscina</taxon>
    </lineage>
</organism>
<feature type="non-terminal residue" evidence="11">
    <location>
        <position position="1"/>
    </location>
</feature>
<protein>
    <recommendedName>
        <fullName evidence="10">Transcription elongation factor 1 homolog</fullName>
    </recommendedName>
</protein>
<evidence type="ECO:0000256" key="3">
    <source>
        <dbReference type="ARBA" id="ARBA00009730"/>
    </source>
</evidence>
<dbReference type="Proteomes" id="UP000799772">
    <property type="component" value="Unassembled WGS sequence"/>
</dbReference>
<dbReference type="SUPFAM" id="SSF57783">
    <property type="entry name" value="Zinc beta-ribbon"/>
    <property type="match status" value="1"/>
</dbReference>
<dbReference type="FunFam" id="2.20.25.190:FF:000001">
    <property type="entry name" value="Transcription elongation factor 1 homolog"/>
    <property type="match status" value="1"/>
</dbReference>
<evidence type="ECO:0000256" key="9">
    <source>
        <dbReference type="ARBA" id="ARBA00023242"/>
    </source>
</evidence>